<feature type="transmembrane region" description="Helical" evidence="1">
    <location>
        <begin position="264"/>
        <end position="284"/>
    </location>
</feature>
<feature type="transmembrane region" description="Helical" evidence="1">
    <location>
        <begin position="190"/>
        <end position="211"/>
    </location>
</feature>
<feature type="transmembrane region" description="Helical" evidence="1">
    <location>
        <begin position="152"/>
        <end position="170"/>
    </location>
</feature>
<dbReference type="RefSeq" id="WP_147376617.1">
    <property type="nucleotide sequence ID" value="NZ_RAPO01000001.1"/>
</dbReference>
<keyword evidence="1" id="KW-0472">Membrane</keyword>
<keyword evidence="1" id="KW-1133">Transmembrane helix</keyword>
<evidence type="ECO:0000313" key="2">
    <source>
        <dbReference type="EMBL" id="RKD97777.1"/>
    </source>
</evidence>
<dbReference type="Proteomes" id="UP000283805">
    <property type="component" value="Unassembled WGS sequence"/>
</dbReference>
<comment type="caution">
    <text evidence="2">The sequence shown here is derived from an EMBL/GenBank/DDBJ whole genome shotgun (WGS) entry which is preliminary data.</text>
</comment>
<sequence>MGLGRPKPFARLPRIGAALRPLRPRVVLALLLFASLAGCWIVGSRGGDPAAVVREWIVLLGLGATLGGVGWRLVLYPGRVPADEACRSFVDLRYALIELLAVVGAAVGAASAVAGTISSSGGPHTPLRPLALSTIVLALAVDRVGDGTTDRWWRFLAVLGGASALTVTAADHVLSVGGGPVDVAVRVGHLGAFAVWFGGALWHNVVVVGVARRFPDSREPLRAQAFAFRRVVAVLLPAVVLTGLEQAATFVGTTSTVYLETVPGRLVVAKAGVIAALALIAATARK</sequence>
<gene>
    <name evidence="2" type="ORF">ATJ93_0769</name>
</gene>
<proteinExistence type="predicted"/>
<feature type="transmembrane region" description="Helical" evidence="1">
    <location>
        <begin position="56"/>
        <end position="75"/>
    </location>
</feature>
<dbReference type="EMBL" id="RAPO01000001">
    <property type="protein sequence ID" value="RKD97777.1"/>
    <property type="molecule type" value="Genomic_DNA"/>
</dbReference>
<dbReference type="OrthoDB" id="241550at2157"/>
<feature type="transmembrane region" description="Helical" evidence="1">
    <location>
        <begin position="129"/>
        <end position="145"/>
    </location>
</feature>
<evidence type="ECO:0000313" key="3">
    <source>
        <dbReference type="Proteomes" id="UP000283805"/>
    </source>
</evidence>
<reference evidence="2 3" key="1">
    <citation type="submission" date="2018-09" db="EMBL/GenBank/DDBJ databases">
        <title>Genomic Encyclopedia of Archaeal and Bacterial Type Strains, Phase II (KMG-II): from individual species to whole genera.</title>
        <authorList>
            <person name="Goeker M."/>
        </authorList>
    </citation>
    <scope>NUCLEOTIDE SEQUENCE [LARGE SCALE GENOMIC DNA]</scope>
    <source>
        <strain evidence="2 3">DSM 13151</strain>
    </source>
</reference>
<accession>A0A419WQT5</accession>
<protein>
    <submittedName>
        <fullName evidence="2">Uncharacterized protein</fullName>
    </submittedName>
</protein>
<keyword evidence="1" id="KW-0812">Transmembrane</keyword>
<name>A0A419WQT5_9EURY</name>
<feature type="transmembrane region" description="Helical" evidence="1">
    <location>
        <begin position="96"/>
        <end position="117"/>
    </location>
</feature>
<keyword evidence="3" id="KW-1185">Reference proteome</keyword>
<dbReference type="AlphaFoldDB" id="A0A419WQT5"/>
<feature type="transmembrane region" description="Helical" evidence="1">
    <location>
        <begin position="231"/>
        <end position="252"/>
    </location>
</feature>
<organism evidence="2 3">
    <name type="scientific">Halopiger aswanensis</name>
    <dbReference type="NCBI Taxonomy" id="148449"/>
    <lineage>
        <taxon>Archaea</taxon>
        <taxon>Methanobacteriati</taxon>
        <taxon>Methanobacteriota</taxon>
        <taxon>Stenosarchaea group</taxon>
        <taxon>Halobacteria</taxon>
        <taxon>Halobacteriales</taxon>
        <taxon>Natrialbaceae</taxon>
        <taxon>Halopiger</taxon>
    </lineage>
</organism>
<evidence type="ECO:0000256" key="1">
    <source>
        <dbReference type="SAM" id="Phobius"/>
    </source>
</evidence>